<protein>
    <submittedName>
        <fullName evidence="1">Uncharacterized protein</fullName>
    </submittedName>
</protein>
<organism evidence="1 2">
    <name type="scientific">Crocosphaera watsonii WH 0402</name>
    <dbReference type="NCBI Taxonomy" id="1284629"/>
    <lineage>
        <taxon>Bacteria</taxon>
        <taxon>Bacillati</taxon>
        <taxon>Cyanobacteriota</taxon>
        <taxon>Cyanophyceae</taxon>
        <taxon>Oscillatoriophycideae</taxon>
        <taxon>Chroococcales</taxon>
        <taxon>Aphanothecaceae</taxon>
        <taxon>Crocosphaera</taxon>
    </lineage>
</organism>
<name>T2JIS0_CROWT</name>
<dbReference type="EMBL" id="CAQN01000091">
    <property type="protein sequence ID" value="CCQ65011.1"/>
    <property type="molecule type" value="Genomic_DNA"/>
</dbReference>
<sequence length="151" mass="16463">MESSFKFIGIVGLILVNASLPARPSLALTFDTEGKLTSGLNDSALTAQNLGRLPEKLALTTRGYIASNNTNDVDFYQFTIGGSLPLEVFFDIDRANDFRSGADLDSGLDSMLWVFDEMGTSLHLMMIMLLYFNDPEPGSSPFGDTDSLLVH</sequence>
<dbReference type="RefSeq" id="WP_231599057.1">
    <property type="nucleotide sequence ID" value="NZ_CAQN01000091.1"/>
</dbReference>
<accession>T2JIS0</accession>
<dbReference type="AlphaFoldDB" id="T2JIS0"/>
<reference evidence="1 2" key="2">
    <citation type="submission" date="2013-09" db="EMBL/GenBank/DDBJ databases">
        <title>Whole genome comparison of six Crocosphaera watsonii strains with differing phenotypes.</title>
        <authorList>
            <person name="Bench S.R."/>
            <person name="Heller P."/>
            <person name="Frank I."/>
            <person name="Arciniega M."/>
            <person name="Shilova I.N."/>
            <person name="Zehr J.P."/>
        </authorList>
    </citation>
    <scope>NUCLEOTIDE SEQUENCE [LARGE SCALE GENOMIC DNA]</scope>
    <source>
        <strain evidence="1 2">WH 0402</strain>
    </source>
</reference>
<evidence type="ECO:0000313" key="1">
    <source>
        <dbReference type="EMBL" id="CCQ65011.1"/>
    </source>
</evidence>
<comment type="caution">
    <text evidence="1">The sequence shown here is derived from an EMBL/GenBank/DDBJ whole genome shotgun (WGS) entry which is preliminary data.</text>
</comment>
<proteinExistence type="predicted"/>
<dbReference type="Proteomes" id="UP000018130">
    <property type="component" value="Unassembled WGS sequence"/>
</dbReference>
<reference evidence="1 2" key="1">
    <citation type="submission" date="2013-01" db="EMBL/GenBank/DDBJ databases">
        <authorList>
            <person name="Bench S."/>
        </authorList>
    </citation>
    <scope>NUCLEOTIDE SEQUENCE [LARGE SCALE GENOMIC DNA]</scope>
    <source>
        <strain evidence="1 2">WH 0402</strain>
    </source>
</reference>
<evidence type="ECO:0000313" key="2">
    <source>
        <dbReference type="Proteomes" id="UP000018130"/>
    </source>
</evidence>
<gene>
    <name evidence="1" type="ORF">CWATWH0402_4017</name>
</gene>